<dbReference type="EMBL" id="NSIT01000169">
    <property type="protein sequence ID" value="PJE78499.1"/>
    <property type="molecule type" value="Genomic_DNA"/>
</dbReference>
<dbReference type="AlphaFoldDB" id="A0A2H9T5M2"/>
<organism evidence="3">
    <name type="scientific">invertebrate metagenome</name>
    <dbReference type="NCBI Taxonomy" id="1711999"/>
    <lineage>
        <taxon>unclassified sequences</taxon>
        <taxon>metagenomes</taxon>
        <taxon>organismal metagenomes</taxon>
    </lineage>
</organism>
<feature type="region of interest" description="Disordered" evidence="1">
    <location>
        <begin position="58"/>
        <end position="171"/>
    </location>
</feature>
<evidence type="ECO:0000313" key="3">
    <source>
        <dbReference type="EMBL" id="PJE78499.1"/>
    </source>
</evidence>
<dbReference type="PROSITE" id="PS50157">
    <property type="entry name" value="ZINC_FINGER_C2H2_2"/>
    <property type="match status" value="1"/>
</dbReference>
<accession>A0A2H9T5M2</accession>
<protein>
    <recommendedName>
        <fullName evidence="2">C2H2-type domain-containing protein</fullName>
    </recommendedName>
</protein>
<reference evidence="3" key="1">
    <citation type="journal article" date="2017" name="Appl. Environ. Microbiol.">
        <title>Molecular characterization of an Endozoicomonas-like organism causing infection in king scallop Pecten maximus L.</title>
        <authorList>
            <person name="Cano I."/>
            <person name="van Aerle R."/>
            <person name="Ross S."/>
            <person name="Verner-Jeffreys D.W."/>
            <person name="Paley R.K."/>
            <person name="Rimmer G."/>
            <person name="Ryder D."/>
            <person name="Hooper P."/>
            <person name="Stone D."/>
            <person name="Feist S.W."/>
        </authorList>
    </citation>
    <scope>NUCLEOTIDE SEQUENCE</scope>
</reference>
<dbReference type="InterPro" id="IPR013087">
    <property type="entry name" value="Znf_C2H2_type"/>
</dbReference>
<evidence type="ECO:0000259" key="2">
    <source>
        <dbReference type="PROSITE" id="PS50157"/>
    </source>
</evidence>
<name>A0A2H9T5M2_9ZZZZ</name>
<feature type="compositionally biased region" description="Basic and acidic residues" evidence="1">
    <location>
        <begin position="140"/>
        <end position="153"/>
    </location>
</feature>
<feature type="compositionally biased region" description="Low complexity" evidence="1">
    <location>
        <begin position="106"/>
        <end position="122"/>
    </location>
</feature>
<evidence type="ECO:0000256" key="1">
    <source>
        <dbReference type="SAM" id="MobiDB-lite"/>
    </source>
</evidence>
<feature type="domain" description="C2H2-type" evidence="2">
    <location>
        <begin position="42"/>
        <end position="69"/>
    </location>
</feature>
<dbReference type="Gene3D" id="3.30.160.60">
    <property type="entry name" value="Classic Zinc Finger"/>
    <property type="match status" value="1"/>
</dbReference>
<sequence>MVKTKTTPVKQCPMCSFRANNMDDMRKHILECGLETMERKTLTCPDCSYKTFRAANMNRHRKRHTDNDRSAPKAVEQSLEEDRPSTSSQAPAVQTDVESWKAQDPGDLLGEISESSEGNGLSSEDEGDSLLVGRTIRRPTRPEPVRAPKRKSETATSVKPHPKDPINMVPMPVVSTAPSAKKTCTYVNVATQTEQEPPASRRTVTKTTRYSEGGRDIQIVEFFEFFEQENLNRFS</sequence>
<proteinExistence type="predicted"/>
<dbReference type="SMART" id="SM00355">
    <property type="entry name" value="ZnF_C2H2"/>
    <property type="match status" value="2"/>
</dbReference>
<gene>
    <name evidence="3" type="ORF">CI610_02563</name>
</gene>
<comment type="caution">
    <text evidence="3">The sequence shown here is derived from an EMBL/GenBank/DDBJ whole genome shotgun (WGS) entry which is preliminary data.</text>
</comment>